<evidence type="ECO:0000256" key="6">
    <source>
        <dbReference type="ARBA" id="ARBA00023004"/>
    </source>
</evidence>
<gene>
    <name evidence="11" type="ORF">SAMN05216214_10634</name>
</gene>
<dbReference type="GO" id="GO:0009055">
    <property type="term" value="F:electron transfer activity"/>
    <property type="evidence" value="ECO:0007669"/>
    <property type="project" value="InterPro"/>
</dbReference>
<keyword evidence="3 8" id="KW-0349">Heme</keyword>
<feature type="domain" description="Cytochrome c" evidence="10">
    <location>
        <begin position="19"/>
        <end position="103"/>
    </location>
</feature>
<evidence type="ECO:0000256" key="5">
    <source>
        <dbReference type="ARBA" id="ARBA00022982"/>
    </source>
</evidence>
<keyword evidence="5" id="KW-0249">Electron transport</keyword>
<dbReference type="Gene3D" id="1.10.760.10">
    <property type="entry name" value="Cytochrome c-like domain"/>
    <property type="match status" value="1"/>
</dbReference>
<dbReference type="InterPro" id="IPR036909">
    <property type="entry name" value="Cyt_c-like_dom_sf"/>
</dbReference>
<dbReference type="InterPro" id="IPR002324">
    <property type="entry name" value="Cyt_c_ID"/>
</dbReference>
<dbReference type="PROSITE" id="PS51007">
    <property type="entry name" value="CYTC"/>
    <property type="match status" value="1"/>
</dbReference>
<evidence type="ECO:0000256" key="9">
    <source>
        <dbReference type="SAM" id="SignalP"/>
    </source>
</evidence>
<evidence type="ECO:0000313" key="11">
    <source>
        <dbReference type="EMBL" id="SEK88451.1"/>
    </source>
</evidence>
<keyword evidence="2" id="KW-0813">Transport</keyword>
<dbReference type="Proteomes" id="UP000185766">
    <property type="component" value="Unassembled WGS sequence"/>
</dbReference>
<proteinExistence type="predicted"/>
<reference evidence="11 12" key="1">
    <citation type="submission" date="2016-10" db="EMBL/GenBank/DDBJ databases">
        <authorList>
            <person name="de Groot N.N."/>
        </authorList>
    </citation>
    <scope>NUCLEOTIDE SEQUENCE [LARGE SCALE GENOMIC DNA]</scope>
    <source>
        <strain evidence="11 12">JCM 19513</strain>
    </source>
</reference>
<dbReference type="InterPro" id="IPR009056">
    <property type="entry name" value="Cyt_c-like_dom"/>
</dbReference>
<comment type="PTM">
    <text evidence="8">Binds 1 heme c group covalently per subunit.</text>
</comment>
<dbReference type="Pfam" id="PF00034">
    <property type="entry name" value="Cytochrom_C"/>
    <property type="match status" value="1"/>
</dbReference>
<keyword evidence="9" id="KW-0732">Signal</keyword>
<protein>
    <recommendedName>
        <fullName evidence="1">Cytochrome c-551</fullName>
    </recommendedName>
    <alternativeName>
        <fullName evidence="7">Cytochrome c551</fullName>
    </alternativeName>
</protein>
<keyword evidence="12" id="KW-1185">Reference proteome</keyword>
<evidence type="ECO:0000256" key="4">
    <source>
        <dbReference type="ARBA" id="ARBA00022723"/>
    </source>
</evidence>
<dbReference type="AlphaFoldDB" id="A0A1H7KNP7"/>
<keyword evidence="4 8" id="KW-0479">Metal-binding</keyword>
<dbReference type="RefSeq" id="WP_074866766.1">
    <property type="nucleotide sequence ID" value="NZ_FOAS01000006.1"/>
</dbReference>
<evidence type="ECO:0000256" key="3">
    <source>
        <dbReference type="ARBA" id="ARBA00022617"/>
    </source>
</evidence>
<accession>A0A1H7KNP7</accession>
<feature type="chain" id="PRO_5010234818" description="Cytochrome c-551" evidence="9">
    <location>
        <begin position="22"/>
        <end position="103"/>
    </location>
</feature>
<feature type="binding site" description="covalent" evidence="8">
    <location>
        <position position="82"/>
    </location>
    <ligand>
        <name>heme c</name>
        <dbReference type="ChEBI" id="CHEBI:61717"/>
    </ligand>
</feature>
<feature type="binding site" description="covalent" evidence="8">
    <location>
        <position position="37"/>
    </location>
    <ligand>
        <name>heme c</name>
        <dbReference type="ChEBI" id="CHEBI:61717"/>
    </ligand>
</feature>
<evidence type="ECO:0000256" key="1">
    <source>
        <dbReference type="ARBA" id="ARBA00021020"/>
    </source>
</evidence>
<dbReference type="GO" id="GO:0020037">
    <property type="term" value="F:heme binding"/>
    <property type="evidence" value="ECO:0007669"/>
    <property type="project" value="InterPro"/>
</dbReference>
<evidence type="ECO:0000313" key="12">
    <source>
        <dbReference type="Proteomes" id="UP000185766"/>
    </source>
</evidence>
<evidence type="ECO:0000256" key="2">
    <source>
        <dbReference type="ARBA" id="ARBA00022448"/>
    </source>
</evidence>
<dbReference type="EMBL" id="FOAS01000006">
    <property type="protein sequence ID" value="SEK88451.1"/>
    <property type="molecule type" value="Genomic_DNA"/>
</dbReference>
<evidence type="ECO:0000256" key="7">
    <source>
        <dbReference type="ARBA" id="ARBA00031244"/>
    </source>
</evidence>
<feature type="signal peptide" evidence="9">
    <location>
        <begin position="1"/>
        <end position="21"/>
    </location>
</feature>
<dbReference type="STRING" id="1429083.GCA_001885685_00965"/>
<organism evidence="11 12">
    <name type="scientific">Atopomonas hussainii</name>
    <dbReference type="NCBI Taxonomy" id="1429083"/>
    <lineage>
        <taxon>Bacteria</taxon>
        <taxon>Pseudomonadati</taxon>
        <taxon>Pseudomonadota</taxon>
        <taxon>Gammaproteobacteria</taxon>
        <taxon>Pseudomonadales</taxon>
        <taxon>Pseudomonadaceae</taxon>
        <taxon>Atopomonas</taxon>
    </lineage>
</organism>
<keyword evidence="6 8" id="KW-0408">Iron</keyword>
<feature type="binding site" description="covalent" evidence="8">
    <location>
        <position position="33"/>
    </location>
    <ligand>
        <name>heme c</name>
        <dbReference type="ChEBI" id="CHEBI:61717"/>
    </ligand>
</feature>
<evidence type="ECO:0000259" key="10">
    <source>
        <dbReference type="PROSITE" id="PS51007"/>
    </source>
</evidence>
<name>A0A1H7KNP7_9GAMM</name>
<evidence type="ECO:0000256" key="8">
    <source>
        <dbReference type="PIRSR" id="PIRSR602324-1"/>
    </source>
</evidence>
<dbReference type="SUPFAM" id="SSF46626">
    <property type="entry name" value="Cytochrome c"/>
    <property type="match status" value="1"/>
</dbReference>
<dbReference type="PRINTS" id="PR00606">
    <property type="entry name" value="CYTCHROMECID"/>
</dbReference>
<sequence length="103" mass="10862">MKKLLLPLIAVGVLIAQPAQAEDGAALFKAKNCVACHNVEMKLVGPAFKEVAAKYAGQADATDVLAASIKNGVNGKWGPIPMPPNNVSEEQAKVLANWVLQQQ</sequence>
<dbReference type="GO" id="GO:0005506">
    <property type="term" value="F:iron ion binding"/>
    <property type="evidence" value="ECO:0007669"/>
    <property type="project" value="InterPro"/>
</dbReference>